<dbReference type="PANTHER" id="PTHR46616:SF1">
    <property type="entry name" value="TRANSCRIPTION FACTOR C2H2 FAMILY-RELATED"/>
    <property type="match status" value="1"/>
</dbReference>
<dbReference type="PANTHER" id="PTHR46616">
    <property type="entry name" value="UBIQUITIN-PROTEIN LIGASE"/>
    <property type="match status" value="1"/>
</dbReference>
<accession>A0A7J6FC06</accession>
<proteinExistence type="predicted"/>
<dbReference type="AlphaFoldDB" id="A0A7J6FC06"/>
<gene>
    <name evidence="1" type="ORF">F8388_022837</name>
</gene>
<reference evidence="1 2" key="1">
    <citation type="journal article" date="2020" name="bioRxiv">
        <title>Sequence and annotation of 42 cannabis genomes reveals extensive copy number variation in cannabinoid synthesis and pathogen resistance genes.</title>
        <authorList>
            <person name="Mckernan K.J."/>
            <person name="Helbert Y."/>
            <person name="Kane L.T."/>
            <person name="Ebling H."/>
            <person name="Zhang L."/>
            <person name="Liu B."/>
            <person name="Eaton Z."/>
            <person name="Mclaughlin S."/>
            <person name="Kingan S."/>
            <person name="Baybayan P."/>
            <person name="Concepcion G."/>
            <person name="Jordan M."/>
            <person name="Riva A."/>
            <person name="Barbazuk W."/>
            <person name="Harkins T."/>
        </authorList>
    </citation>
    <scope>NUCLEOTIDE SEQUENCE [LARGE SCALE GENOMIC DNA]</scope>
    <source>
        <strain evidence="2">cv. Jamaican Lion 4</strain>
        <tissue evidence="1">Leaf</tissue>
    </source>
</reference>
<name>A0A7J6FC06_CANSA</name>
<comment type="caution">
    <text evidence="1">The sequence shown here is derived from an EMBL/GenBank/DDBJ whole genome shotgun (WGS) entry which is preliminary data.</text>
</comment>
<organism evidence="1 2">
    <name type="scientific">Cannabis sativa</name>
    <name type="common">Hemp</name>
    <name type="synonym">Marijuana</name>
    <dbReference type="NCBI Taxonomy" id="3483"/>
    <lineage>
        <taxon>Eukaryota</taxon>
        <taxon>Viridiplantae</taxon>
        <taxon>Streptophyta</taxon>
        <taxon>Embryophyta</taxon>
        <taxon>Tracheophyta</taxon>
        <taxon>Spermatophyta</taxon>
        <taxon>Magnoliopsida</taxon>
        <taxon>eudicotyledons</taxon>
        <taxon>Gunneridae</taxon>
        <taxon>Pentapetalae</taxon>
        <taxon>rosids</taxon>
        <taxon>fabids</taxon>
        <taxon>Rosales</taxon>
        <taxon>Cannabaceae</taxon>
        <taxon>Cannabis</taxon>
    </lineage>
</organism>
<dbReference type="Proteomes" id="UP000525078">
    <property type="component" value="Unassembled WGS sequence"/>
</dbReference>
<dbReference type="EMBL" id="JAATIP010000136">
    <property type="protein sequence ID" value="KAF4368204.1"/>
    <property type="molecule type" value="Genomic_DNA"/>
</dbReference>
<evidence type="ECO:0000313" key="2">
    <source>
        <dbReference type="Proteomes" id="UP000525078"/>
    </source>
</evidence>
<protein>
    <submittedName>
        <fullName evidence="1">Uncharacterized protein</fullName>
    </submittedName>
</protein>
<evidence type="ECO:0000313" key="1">
    <source>
        <dbReference type="EMBL" id="KAF4368204.1"/>
    </source>
</evidence>
<sequence length="180" mass="20097">MWGFASNAISSIGPKKSSKFSSQAFLECSDDDVCSNSSREEGLDVPYAGNLSTLLRMYPMLIYKGNLKFPRKNFFLLWMVESLNGDRVKFGLSFPGENQHVLPHDGSEAPGNPTRNGNLMSVSFSSCSGLSRYNGDNGRSHVDGNYFSLHKSIDFFIHFTSKFPLVIILLLIVDKHLVIY</sequence>